<gene>
    <name evidence="2" type="ORF">TCAP_01979</name>
</gene>
<keyword evidence="3" id="KW-1185">Reference proteome</keyword>
<sequence length="334" mass="35719">MPATPRPKQAIQHARCMRAVGSVGSVGGRAAATQALTWAGVSVGAHRPGCCSWASCGSTPYTYAPRLVPYDGPRRQGKKCGTSAHGVDRLPFAGPQLLLDFVPTLSVGESGSRAGTGQERKDRACQPAARPCLLAIMLNKEGTPSCHTLLAKLRGALRALVLQVDDTKARLSLYTSPPDQPTWRATGYQPPPQYIRRKGLAIRLSSGAELSAQAACTHIPTRPQGSHLGIIVSVAAKKKPAARRFRRPPPVAGRISALVPSKYTHPPCCNKEVGLDITYCDCNSYDNNCCYDAFVFHLLSVCPAQRGNLNGTSKAPPAPTQGSRPNLFRLSEKF</sequence>
<evidence type="ECO:0000313" key="3">
    <source>
        <dbReference type="Proteomes" id="UP000236621"/>
    </source>
</evidence>
<comment type="caution">
    <text evidence="2">The sequence shown here is derived from an EMBL/GenBank/DDBJ whole genome shotgun (WGS) entry which is preliminary data.</text>
</comment>
<organism evidence="2 3">
    <name type="scientific">Tolypocladium capitatum</name>
    <dbReference type="NCBI Taxonomy" id="45235"/>
    <lineage>
        <taxon>Eukaryota</taxon>
        <taxon>Fungi</taxon>
        <taxon>Dikarya</taxon>
        <taxon>Ascomycota</taxon>
        <taxon>Pezizomycotina</taxon>
        <taxon>Sordariomycetes</taxon>
        <taxon>Hypocreomycetidae</taxon>
        <taxon>Hypocreales</taxon>
        <taxon>Ophiocordycipitaceae</taxon>
        <taxon>Tolypocladium</taxon>
    </lineage>
</organism>
<feature type="region of interest" description="Disordered" evidence="1">
    <location>
        <begin position="311"/>
        <end position="334"/>
    </location>
</feature>
<evidence type="ECO:0000313" key="2">
    <source>
        <dbReference type="EMBL" id="PNY28079.1"/>
    </source>
</evidence>
<dbReference type="Proteomes" id="UP000236621">
    <property type="component" value="Unassembled WGS sequence"/>
</dbReference>
<dbReference type="AlphaFoldDB" id="A0A2K3QKN5"/>
<accession>A0A2K3QKN5</accession>
<reference evidence="2 3" key="1">
    <citation type="submission" date="2017-08" db="EMBL/GenBank/DDBJ databases">
        <title>Harnessing the power of phylogenomics to disentangle the directionality and signatures of interkingdom host jumping in the parasitic fungal genus Tolypocladium.</title>
        <authorList>
            <person name="Quandt C.A."/>
            <person name="Patterson W."/>
            <person name="Spatafora J.W."/>
        </authorList>
    </citation>
    <scope>NUCLEOTIDE SEQUENCE [LARGE SCALE GENOMIC DNA]</scope>
    <source>
        <strain evidence="2 3">CBS 113982</strain>
    </source>
</reference>
<proteinExistence type="predicted"/>
<dbReference type="EMBL" id="NRSZ01000306">
    <property type="protein sequence ID" value="PNY28079.1"/>
    <property type="molecule type" value="Genomic_DNA"/>
</dbReference>
<name>A0A2K3QKN5_9HYPO</name>
<protein>
    <submittedName>
        <fullName evidence="2">Uncharacterized protein</fullName>
    </submittedName>
</protein>
<dbReference type="OrthoDB" id="5600085at2759"/>
<evidence type="ECO:0000256" key="1">
    <source>
        <dbReference type="SAM" id="MobiDB-lite"/>
    </source>
</evidence>